<dbReference type="EMBL" id="BART01022705">
    <property type="protein sequence ID" value="GAG99698.1"/>
    <property type="molecule type" value="Genomic_DNA"/>
</dbReference>
<proteinExistence type="predicted"/>
<protein>
    <submittedName>
        <fullName evidence="1">Uncharacterized protein</fullName>
    </submittedName>
</protein>
<name>X1CUD3_9ZZZZ</name>
<sequence>MFGEKLEKDSSEWINNGENEYKSQWIVPTR</sequence>
<feature type="non-terminal residue" evidence="1">
    <location>
        <position position="30"/>
    </location>
</feature>
<reference evidence="1" key="1">
    <citation type="journal article" date="2014" name="Front. Microbiol.">
        <title>High frequency of phylogenetically diverse reductive dehalogenase-homologous genes in deep subseafloor sedimentary metagenomes.</title>
        <authorList>
            <person name="Kawai M."/>
            <person name="Futagami T."/>
            <person name="Toyoda A."/>
            <person name="Takaki Y."/>
            <person name="Nishi S."/>
            <person name="Hori S."/>
            <person name="Arai W."/>
            <person name="Tsubouchi T."/>
            <person name="Morono Y."/>
            <person name="Uchiyama I."/>
            <person name="Ito T."/>
            <person name="Fujiyama A."/>
            <person name="Inagaki F."/>
            <person name="Takami H."/>
        </authorList>
    </citation>
    <scope>NUCLEOTIDE SEQUENCE</scope>
    <source>
        <strain evidence="1">Expedition CK06-06</strain>
    </source>
</reference>
<organism evidence="1">
    <name type="scientific">marine sediment metagenome</name>
    <dbReference type="NCBI Taxonomy" id="412755"/>
    <lineage>
        <taxon>unclassified sequences</taxon>
        <taxon>metagenomes</taxon>
        <taxon>ecological metagenomes</taxon>
    </lineage>
</organism>
<gene>
    <name evidence="1" type="ORF">S01H4_41501</name>
</gene>
<evidence type="ECO:0000313" key="1">
    <source>
        <dbReference type="EMBL" id="GAG99698.1"/>
    </source>
</evidence>
<comment type="caution">
    <text evidence="1">The sequence shown here is derived from an EMBL/GenBank/DDBJ whole genome shotgun (WGS) entry which is preliminary data.</text>
</comment>
<dbReference type="AlphaFoldDB" id="X1CUD3"/>
<accession>X1CUD3</accession>